<keyword evidence="3" id="KW-1185">Reference proteome</keyword>
<accession>M3US61</accession>
<dbReference type="STRING" id="410332.SAMN04488550_3454"/>
<dbReference type="RefSeq" id="WP_008375874.1">
    <property type="nucleotide sequence ID" value="NZ_BAOP01000002.1"/>
</dbReference>
<dbReference type="EMBL" id="BAOP01000002">
    <property type="protein sequence ID" value="GAC78062.1"/>
    <property type="molecule type" value="Genomic_DNA"/>
</dbReference>
<dbReference type="eggNOG" id="COG0346">
    <property type="taxonomic scope" value="Bacteria"/>
</dbReference>
<dbReference type="InterPro" id="IPR037523">
    <property type="entry name" value="VOC_core"/>
</dbReference>
<dbReference type="Proteomes" id="UP000035009">
    <property type="component" value="Unassembled WGS sequence"/>
</dbReference>
<evidence type="ECO:0000313" key="2">
    <source>
        <dbReference type="EMBL" id="GAC78062.1"/>
    </source>
</evidence>
<feature type="domain" description="VOC" evidence="1">
    <location>
        <begin position="4"/>
        <end position="113"/>
    </location>
</feature>
<evidence type="ECO:0000313" key="3">
    <source>
        <dbReference type="Proteomes" id="UP000035009"/>
    </source>
</evidence>
<organism evidence="2 3">
    <name type="scientific">Gordonia malaquae NBRC 108250</name>
    <dbReference type="NCBI Taxonomy" id="1223542"/>
    <lineage>
        <taxon>Bacteria</taxon>
        <taxon>Bacillati</taxon>
        <taxon>Actinomycetota</taxon>
        <taxon>Actinomycetes</taxon>
        <taxon>Mycobacteriales</taxon>
        <taxon>Gordoniaceae</taxon>
        <taxon>Gordonia</taxon>
    </lineage>
</organism>
<dbReference type="InterPro" id="IPR029068">
    <property type="entry name" value="Glyas_Bleomycin-R_OHBP_Dase"/>
</dbReference>
<name>M3US61_GORML</name>
<evidence type="ECO:0000259" key="1">
    <source>
        <dbReference type="PROSITE" id="PS51819"/>
    </source>
</evidence>
<dbReference type="PROSITE" id="PS51819">
    <property type="entry name" value="VOC"/>
    <property type="match status" value="1"/>
</dbReference>
<dbReference type="OrthoDB" id="3428042at2"/>
<gene>
    <name evidence="2" type="ORF">GM1_002_00400</name>
</gene>
<reference evidence="2 3" key="1">
    <citation type="submission" date="2013-02" db="EMBL/GenBank/DDBJ databases">
        <title>Whole genome shotgun sequence of Gordonia malaquae NBRC 108250.</title>
        <authorList>
            <person name="Yoshida I."/>
            <person name="Hosoyama A."/>
            <person name="Tsuchikane K."/>
            <person name="Ando Y."/>
            <person name="Baba S."/>
            <person name="Ohji S."/>
            <person name="Hamada M."/>
            <person name="Tamura T."/>
            <person name="Yamazoe A."/>
            <person name="Yamazaki S."/>
            <person name="Fujita N."/>
        </authorList>
    </citation>
    <scope>NUCLEOTIDE SEQUENCE [LARGE SCALE GENOMIC DNA]</scope>
    <source>
        <strain evidence="2 3">NBRC 108250</strain>
    </source>
</reference>
<dbReference type="AlphaFoldDB" id="M3US61"/>
<dbReference type="InterPro" id="IPR004360">
    <property type="entry name" value="Glyas_Fos-R_dOase_dom"/>
</dbReference>
<dbReference type="SUPFAM" id="SSF54593">
    <property type="entry name" value="Glyoxalase/Bleomycin resistance protein/Dihydroxybiphenyl dioxygenase"/>
    <property type="match status" value="1"/>
</dbReference>
<comment type="caution">
    <text evidence="2">The sequence shown here is derived from an EMBL/GenBank/DDBJ whole genome shotgun (WGS) entry which is preliminary data.</text>
</comment>
<dbReference type="Gene3D" id="3.10.180.10">
    <property type="entry name" value="2,3-Dihydroxybiphenyl 1,2-Dioxygenase, domain 1"/>
    <property type="match status" value="1"/>
</dbReference>
<sequence length="129" mass="14144">MEVLTSRILLTSSDPAALTDFYRDRLGLAIAREYPGGVVFHAGTSHIEIPAHMPPGQSGGDTLWLQVRDIRSERDRLAADGVPIGSEPETKPWGLVEMSISDPDGRTIIIVEIPADHPLRRDQRPPAQT</sequence>
<proteinExistence type="predicted"/>
<dbReference type="Pfam" id="PF00903">
    <property type="entry name" value="Glyoxalase"/>
    <property type="match status" value="1"/>
</dbReference>
<protein>
    <recommendedName>
        <fullName evidence="1">VOC domain-containing protein</fullName>
    </recommendedName>
</protein>